<dbReference type="Proteomes" id="UP000655589">
    <property type="component" value="Unassembled WGS sequence"/>
</dbReference>
<gene>
    <name evidence="2" type="ORF">GCM10010102_34520</name>
</gene>
<keyword evidence="1" id="KW-0812">Transmembrane</keyword>
<keyword evidence="3" id="KW-1185">Reference proteome</keyword>
<protein>
    <submittedName>
        <fullName evidence="2">Uncharacterized protein</fullName>
    </submittedName>
</protein>
<keyword evidence="1" id="KW-0472">Membrane</keyword>
<reference evidence="2" key="2">
    <citation type="submission" date="2020-09" db="EMBL/GenBank/DDBJ databases">
        <authorList>
            <person name="Sun Q."/>
            <person name="Ohkuma M."/>
        </authorList>
    </citation>
    <scope>NUCLEOTIDE SEQUENCE</scope>
    <source>
        <strain evidence="2">JCM 3051</strain>
    </source>
</reference>
<keyword evidence="1" id="KW-1133">Transmembrane helix</keyword>
<feature type="transmembrane region" description="Helical" evidence="1">
    <location>
        <begin position="57"/>
        <end position="77"/>
    </location>
</feature>
<accession>A0A8H9GLB0</accession>
<dbReference type="AlphaFoldDB" id="A0A8H9GLB0"/>
<name>A0A8H9GLB0_9MICO</name>
<evidence type="ECO:0000313" key="3">
    <source>
        <dbReference type="Proteomes" id="UP000655589"/>
    </source>
</evidence>
<evidence type="ECO:0000256" key="1">
    <source>
        <dbReference type="SAM" id="Phobius"/>
    </source>
</evidence>
<comment type="caution">
    <text evidence="2">The sequence shown here is derived from an EMBL/GenBank/DDBJ whole genome shotgun (WGS) entry which is preliminary data.</text>
</comment>
<proteinExistence type="predicted"/>
<evidence type="ECO:0000313" key="2">
    <source>
        <dbReference type="EMBL" id="GGM36229.1"/>
    </source>
</evidence>
<sequence length="305" mass="31100">MALLATSVAMSAASFLPVGESVVVALRLGGFALLLVSFVFALLNLRLAQNSPQRRLAVGAGVTAVAVIFALVAYVAVRPAHEGAPVPTAFALNLSESGVSQVSERTVTPDSVDQEHAMDVAVQLDEQGDEVAGGAGDALVTAAQDAGYEPRSGLSPDWDAALVTETAGIYFVTVPLLGTDIPELTKVVFSHDNGTTTVVEMSASFSDVAHAQLDVWQNGAHTDAITAENPELMEADGSVAQVGWWDRLNSCLSSAGINWAVITLVSAACAAACVVTAGTACLLCISAVIGGSTGTIAGCIQQASS</sequence>
<reference evidence="2" key="1">
    <citation type="journal article" date="2014" name="Int. J. Syst. Evol. Microbiol.">
        <title>Complete genome sequence of Corynebacterium casei LMG S-19264T (=DSM 44701T), isolated from a smear-ripened cheese.</title>
        <authorList>
            <consortium name="US DOE Joint Genome Institute (JGI-PGF)"/>
            <person name="Walter F."/>
            <person name="Albersmeier A."/>
            <person name="Kalinowski J."/>
            <person name="Ruckert C."/>
        </authorList>
    </citation>
    <scope>NUCLEOTIDE SEQUENCE</scope>
    <source>
        <strain evidence="2">JCM 3051</strain>
    </source>
</reference>
<organism evidence="2 3">
    <name type="scientific">Promicromonospora citrea</name>
    <dbReference type="NCBI Taxonomy" id="43677"/>
    <lineage>
        <taxon>Bacteria</taxon>
        <taxon>Bacillati</taxon>
        <taxon>Actinomycetota</taxon>
        <taxon>Actinomycetes</taxon>
        <taxon>Micrococcales</taxon>
        <taxon>Promicromonosporaceae</taxon>
        <taxon>Promicromonospora</taxon>
    </lineage>
</organism>
<feature type="transmembrane region" description="Helical" evidence="1">
    <location>
        <begin position="25"/>
        <end position="45"/>
    </location>
</feature>
<dbReference type="EMBL" id="BMPT01000016">
    <property type="protein sequence ID" value="GGM36229.1"/>
    <property type="molecule type" value="Genomic_DNA"/>
</dbReference>